<dbReference type="InterPro" id="IPR007110">
    <property type="entry name" value="Ig-like_dom"/>
</dbReference>
<evidence type="ECO:0000259" key="1">
    <source>
        <dbReference type="PROSITE" id="PS50835"/>
    </source>
</evidence>
<dbReference type="PANTHER" id="PTHR23279">
    <property type="entry name" value="DEFECTIVE PROBOSCIS EXTENSION RESPONSE DPR -RELATED"/>
    <property type="match status" value="1"/>
</dbReference>
<dbReference type="STRING" id="6832.A0A553N787"/>
<dbReference type="SMART" id="SM00409">
    <property type="entry name" value="IG"/>
    <property type="match status" value="1"/>
</dbReference>
<evidence type="ECO:0000313" key="3">
    <source>
        <dbReference type="Proteomes" id="UP000318571"/>
    </source>
</evidence>
<name>A0A553N787_TIGCA</name>
<dbReference type="InterPro" id="IPR013783">
    <property type="entry name" value="Ig-like_fold"/>
</dbReference>
<dbReference type="InterPro" id="IPR036179">
    <property type="entry name" value="Ig-like_dom_sf"/>
</dbReference>
<evidence type="ECO:0000313" key="2">
    <source>
        <dbReference type="EMBL" id="TRY61297.1"/>
    </source>
</evidence>
<dbReference type="PANTHER" id="PTHR23279:SF36">
    <property type="entry name" value="DEFECTIVE PROBOSCIS EXTENSION RESPONSE 9, ISOFORM A"/>
    <property type="match status" value="1"/>
</dbReference>
<dbReference type="EMBL" id="VCGU01000459">
    <property type="protein sequence ID" value="TRY61297.1"/>
    <property type="molecule type" value="Genomic_DNA"/>
</dbReference>
<dbReference type="GO" id="GO:0050808">
    <property type="term" value="P:synapse organization"/>
    <property type="evidence" value="ECO:0007669"/>
    <property type="project" value="TreeGrafter"/>
</dbReference>
<dbReference type="Pfam" id="PF13927">
    <property type="entry name" value="Ig_3"/>
    <property type="match status" value="1"/>
</dbReference>
<accession>A0A553N787</accession>
<dbReference type="GO" id="GO:0032589">
    <property type="term" value="C:neuron projection membrane"/>
    <property type="evidence" value="ECO:0007669"/>
    <property type="project" value="TreeGrafter"/>
</dbReference>
<sequence>MKTQYYNPGSEIELTCVVRSRANWSTNVEWLKDGQVLDLNHRPSVSIGTQVEAKHVLSRLWIGGASASDTGNYTCTIPKYSPDAFPRARVKVHVVDGKVGVTPSFRL</sequence>
<comment type="caution">
    <text evidence="2">The sequence shown here is derived from an EMBL/GenBank/DDBJ whole genome shotgun (WGS) entry which is preliminary data.</text>
</comment>
<dbReference type="InterPro" id="IPR037448">
    <property type="entry name" value="Zig-8"/>
</dbReference>
<proteinExistence type="predicted"/>
<dbReference type="SUPFAM" id="SSF48726">
    <property type="entry name" value="Immunoglobulin"/>
    <property type="match status" value="1"/>
</dbReference>
<reference evidence="2 3" key="1">
    <citation type="journal article" date="2018" name="Nat. Ecol. Evol.">
        <title>Genomic signatures of mitonuclear coevolution across populations of Tigriopus californicus.</title>
        <authorList>
            <person name="Barreto F.S."/>
            <person name="Watson E.T."/>
            <person name="Lima T.G."/>
            <person name="Willett C.S."/>
            <person name="Edmands S."/>
            <person name="Li W."/>
            <person name="Burton R.S."/>
        </authorList>
    </citation>
    <scope>NUCLEOTIDE SEQUENCE [LARGE SCALE GENOMIC DNA]</scope>
    <source>
        <strain evidence="2 3">San Diego</strain>
    </source>
</reference>
<organism evidence="2 3">
    <name type="scientific">Tigriopus californicus</name>
    <name type="common">Marine copepod</name>
    <dbReference type="NCBI Taxonomy" id="6832"/>
    <lineage>
        <taxon>Eukaryota</taxon>
        <taxon>Metazoa</taxon>
        <taxon>Ecdysozoa</taxon>
        <taxon>Arthropoda</taxon>
        <taxon>Crustacea</taxon>
        <taxon>Multicrustacea</taxon>
        <taxon>Hexanauplia</taxon>
        <taxon>Copepoda</taxon>
        <taxon>Harpacticoida</taxon>
        <taxon>Harpacticidae</taxon>
        <taxon>Tigriopus</taxon>
    </lineage>
</organism>
<dbReference type="Proteomes" id="UP000318571">
    <property type="component" value="Chromosome 8"/>
</dbReference>
<feature type="domain" description="Ig-like" evidence="1">
    <location>
        <begin position="1"/>
        <end position="91"/>
    </location>
</feature>
<dbReference type="PROSITE" id="PS50835">
    <property type="entry name" value="IG_LIKE"/>
    <property type="match status" value="1"/>
</dbReference>
<dbReference type="InterPro" id="IPR003599">
    <property type="entry name" value="Ig_sub"/>
</dbReference>
<dbReference type="AlphaFoldDB" id="A0A553N787"/>
<dbReference type="Gene3D" id="2.60.40.10">
    <property type="entry name" value="Immunoglobulins"/>
    <property type="match status" value="1"/>
</dbReference>
<gene>
    <name evidence="2" type="ORF">TCAL_16253</name>
</gene>
<protein>
    <recommendedName>
        <fullName evidence="1">Ig-like domain-containing protein</fullName>
    </recommendedName>
</protein>
<keyword evidence="3" id="KW-1185">Reference proteome</keyword>